<feature type="transmembrane region" description="Helical" evidence="5">
    <location>
        <begin position="97"/>
        <end position="120"/>
    </location>
</feature>
<evidence type="ECO:0000256" key="4">
    <source>
        <dbReference type="ARBA" id="ARBA00023136"/>
    </source>
</evidence>
<evidence type="ECO:0000256" key="3">
    <source>
        <dbReference type="ARBA" id="ARBA00022989"/>
    </source>
</evidence>
<dbReference type="Gene3D" id="1.10.3720.10">
    <property type="entry name" value="MetI-like"/>
    <property type="match status" value="1"/>
</dbReference>
<feature type="transmembrane region" description="Helical" evidence="5">
    <location>
        <begin position="30"/>
        <end position="53"/>
    </location>
</feature>
<feature type="transmembrane region" description="Helical" evidence="5">
    <location>
        <begin position="204"/>
        <end position="223"/>
    </location>
</feature>
<dbReference type="RefSeq" id="WP_012160060.1">
    <property type="nucleotide sequence ID" value="NC_009922.1"/>
</dbReference>
<dbReference type="STRING" id="350688.Clos_2216"/>
<dbReference type="eggNOG" id="COG4662">
    <property type="taxonomic scope" value="Bacteria"/>
</dbReference>
<evidence type="ECO:0000256" key="2">
    <source>
        <dbReference type="ARBA" id="ARBA00022692"/>
    </source>
</evidence>
<proteinExistence type="inferred from homology"/>
<dbReference type="Proteomes" id="UP000000269">
    <property type="component" value="Chromosome"/>
</dbReference>
<evidence type="ECO:0000256" key="1">
    <source>
        <dbReference type="ARBA" id="ARBA00004141"/>
    </source>
</evidence>
<organism evidence="7 8">
    <name type="scientific">Alkaliphilus oremlandii (strain OhILAs)</name>
    <name type="common">Clostridium oremlandii (strain OhILAs)</name>
    <dbReference type="NCBI Taxonomy" id="350688"/>
    <lineage>
        <taxon>Bacteria</taxon>
        <taxon>Bacillati</taxon>
        <taxon>Bacillota</taxon>
        <taxon>Clostridia</taxon>
        <taxon>Peptostreptococcales</taxon>
        <taxon>Natronincolaceae</taxon>
        <taxon>Alkaliphilus</taxon>
    </lineage>
</organism>
<dbReference type="OrthoDB" id="9781724at2"/>
<dbReference type="AlphaFoldDB" id="A8MIW9"/>
<reference evidence="8" key="1">
    <citation type="submission" date="2007-10" db="EMBL/GenBank/DDBJ databases">
        <title>Complete genome of Alkaliphilus oremlandii OhILAs.</title>
        <authorList>
            <person name="Copeland A."/>
            <person name="Lucas S."/>
            <person name="Lapidus A."/>
            <person name="Barry K."/>
            <person name="Detter J.C."/>
            <person name="Glavina del Rio T."/>
            <person name="Hammon N."/>
            <person name="Israni S."/>
            <person name="Dalin E."/>
            <person name="Tice H."/>
            <person name="Pitluck S."/>
            <person name="Chain P."/>
            <person name="Malfatti S."/>
            <person name="Shin M."/>
            <person name="Vergez L."/>
            <person name="Schmutz J."/>
            <person name="Larimer F."/>
            <person name="Land M."/>
            <person name="Hauser L."/>
            <person name="Kyrpides N."/>
            <person name="Mikhailova N."/>
            <person name="Stolz J.F."/>
            <person name="Dawson A."/>
            <person name="Fisher E."/>
            <person name="Crable B."/>
            <person name="Perera E."/>
            <person name="Lisak J."/>
            <person name="Ranganathan M."/>
            <person name="Basu P."/>
            <person name="Richardson P."/>
        </authorList>
    </citation>
    <scope>NUCLEOTIDE SEQUENCE [LARGE SCALE GENOMIC DNA]</scope>
    <source>
        <strain evidence="8">OhILAs</strain>
    </source>
</reference>
<feature type="transmembrane region" description="Helical" evidence="5">
    <location>
        <begin position="65"/>
        <end position="85"/>
    </location>
</feature>
<dbReference type="GO" id="GO:0005886">
    <property type="term" value="C:plasma membrane"/>
    <property type="evidence" value="ECO:0007669"/>
    <property type="project" value="UniProtKB-SubCell"/>
</dbReference>
<keyword evidence="4 5" id="KW-0472">Membrane</keyword>
<dbReference type="InterPro" id="IPR000515">
    <property type="entry name" value="MetI-like"/>
</dbReference>
<dbReference type="PANTHER" id="PTHR43632:SF1">
    <property type="entry name" value="PERMEASE COMPONENT OF TUNGSTATE ABC TRANSPORTER"/>
    <property type="match status" value="1"/>
</dbReference>
<accession>A8MIW9</accession>
<dbReference type="EMBL" id="CP000853">
    <property type="protein sequence ID" value="ABW19751.1"/>
    <property type="molecule type" value="Genomic_DNA"/>
</dbReference>
<keyword evidence="8" id="KW-1185">Reference proteome</keyword>
<dbReference type="KEGG" id="aoe:Clos_2216"/>
<dbReference type="SUPFAM" id="SSF161098">
    <property type="entry name" value="MetI-like"/>
    <property type="match status" value="1"/>
</dbReference>
<sequence>MATIIEGLKNAVYLLRSFDKEIYGIVGRSLYVSLTATVIASILGIPFGILLGIKSFPGKKVVVRTVYTMMSMPPVIIGLIVFLIVSRNGLLGNLGIVFTPTAMIVAQICLVTPIIIGILYNAAKEKGEGIQNLSFTLGANQLQTLILLVKELRINIFSAIVTGYGRAISEVGAVMIVGGNIKGHTRVMTTTIAMLKSMGDYETALAIGIVLLLISFIINSILYRLQQEE</sequence>
<dbReference type="PROSITE" id="PS50928">
    <property type="entry name" value="ABC_TM1"/>
    <property type="match status" value="1"/>
</dbReference>
<dbReference type="PANTHER" id="PTHR43632">
    <property type="entry name" value="PERMEASE COMPONENT OF TUNGSTATE ABC TRANSPORTER"/>
    <property type="match status" value="1"/>
</dbReference>
<dbReference type="InterPro" id="IPR049783">
    <property type="entry name" value="ABC_perm_TupB-like"/>
</dbReference>
<dbReference type="NCBIfam" id="NF038017">
    <property type="entry name" value="ABC_perm1"/>
    <property type="match status" value="1"/>
</dbReference>
<feature type="domain" description="ABC transmembrane type-1" evidence="6">
    <location>
        <begin position="26"/>
        <end position="222"/>
    </location>
</feature>
<dbReference type="Pfam" id="PF00528">
    <property type="entry name" value="BPD_transp_1"/>
    <property type="match status" value="1"/>
</dbReference>
<evidence type="ECO:0000313" key="8">
    <source>
        <dbReference type="Proteomes" id="UP000000269"/>
    </source>
</evidence>
<dbReference type="CDD" id="cd06261">
    <property type="entry name" value="TM_PBP2"/>
    <property type="match status" value="1"/>
</dbReference>
<comment type="subcellular location">
    <subcellularLocation>
        <location evidence="5">Cell membrane</location>
        <topology evidence="5">Multi-pass membrane protein</topology>
    </subcellularLocation>
    <subcellularLocation>
        <location evidence="1">Membrane</location>
        <topology evidence="1">Multi-pass membrane protein</topology>
    </subcellularLocation>
</comment>
<evidence type="ECO:0000313" key="7">
    <source>
        <dbReference type="EMBL" id="ABW19751.1"/>
    </source>
</evidence>
<name>A8MIW9_ALKOO</name>
<dbReference type="GO" id="GO:0055085">
    <property type="term" value="P:transmembrane transport"/>
    <property type="evidence" value="ECO:0007669"/>
    <property type="project" value="InterPro"/>
</dbReference>
<dbReference type="InterPro" id="IPR035906">
    <property type="entry name" value="MetI-like_sf"/>
</dbReference>
<evidence type="ECO:0000259" key="6">
    <source>
        <dbReference type="PROSITE" id="PS50928"/>
    </source>
</evidence>
<evidence type="ECO:0000256" key="5">
    <source>
        <dbReference type="RuleBase" id="RU363032"/>
    </source>
</evidence>
<keyword evidence="5" id="KW-0813">Transport</keyword>
<dbReference type="HOGENOM" id="CLU_016047_14_2_9"/>
<keyword evidence="3 5" id="KW-1133">Transmembrane helix</keyword>
<protein>
    <submittedName>
        <fullName evidence="7">Binding-protein-dependent transport systems inner membrane component</fullName>
    </submittedName>
</protein>
<keyword evidence="2 5" id="KW-0812">Transmembrane</keyword>
<comment type="similarity">
    <text evidence="5">Belongs to the binding-protein-dependent transport system permease family.</text>
</comment>
<gene>
    <name evidence="7" type="ordered locus">Clos_2216</name>
</gene>